<dbReference type="InterPro" id="IPR029058">
    <property type="entry name" value="AB_hydrolase_fold"/>
</dbReference>
<protein>
    <submittedName>
        <fullName evidence="3">Alpha/beta hydrolase</fullName>
    </submittedName>
</protein>
<evidence type="ECO:0000313" key="3">
    <source>
        <dbReference type="EMBL" id="TEB42963.1"/>
    </source>
</evidence>
<dbReference type="Pfam" id="PF00561">
    <property type="entry name" value="Abhydrolase_1"/>
    <property type="match status" value="1"/>
</dbReference>
<dbReference type="InterPro" id="IPR000073">
    <property type="entry name" value="AB_hydrolase_1"/>
</dbReference>
<dbReference type="PANTHER" id="PTHR42977">
    <property type="entry name" value="HYDROLASE-RELATED"/>
    <property type="match status" value="1"/>
</dbReference>
<organism evidence="3 4">
    <name type="scientific">Flavobacterium circumlabens</name>
    <dbReference type="NCBI Taxonomy" id="2133765"/>
    <lineage>
        <taxon>Bacteria</taxon>
        <taxon>Pseudomonadati</taxon>
        <taxon>Bacteroidota</taxon>
        <taxon>Flavobacteriia</taxon>
        <taxon>Flavobacteriales</taxon>
        <taxon>Flavobacteriaceae</taxon>
        <taxon>Flavobacterium</taxon>
    </lineage>
</organism>
<proteinExistence type="predicted"/>
<dbReference type="InterPro" id="IPR051340">
    <property type="entry name" value="Haloalkane_dehalogenase"/>
</dbReference>
<feature type="domain" description="AB hydrolase-1" evidence="2">
    <location>
        <begin position="72"/>
        <end position="313"/>
    </location>
</feature>
<dbReference type="Proteomes" id="UP000298340">
    <property type="component" value="Unassembled WGS sequence"/>
</dbReference>
<sequence>MPVSTISKFRKKTESLENKNKSQIVNPLKVFIMTTAINYNQEDIDYNVYYQYVTVEGIQIGYREAGLSNQNVLFLLHGYPSSSVMFKMIIPVLAKHFRVIALDLPAFGFSDIPSEDDFDYTFKNYGELISAFMLQMEISKASFYLFDYGAPILMHSIVENPDRVEMLIFQNRNIYTEGVGDKLKEIKKLYDDNTNESALQLNKFFELDYTKWEYLNGVTNKNRIMPETYLLDQFLLEREGVKNIQINLKRDYRTNIELYPLWQETLKKIQPPTLIAWGENDEFFKREGAELLHRDIPNSKLIFYPTGHFALEEFGLEIANEIIAFWQLNFKD</sequence>
<dbReference type="SUPFAM" id="SSF53474">
    <property type="entry name" value="alpha/beta-Hydrolases"/>
    <property type="match status" value="1"/>
</dbReference>
<dbReference type="GO" id="GO:0004301">
    <property type="term" value="F:epoxide hydrolase activity"/>
    <property type="evidence" value="ECO:0007669"/>
    <property type="project" value="TreeGrafter"/>
</dbReference>
<evidence type="ECO:0000256" key="1">
    <source>
        <dbReference type="ARBA" id="ARBA00022801"/>
    </source>
</evidence>
<accession>A0A4Y7U947</accession>
<evidence type="ECO:0000313" key="4">
    <source>
        <dbReference type="Proteomes" id="UP000298340"/>
    </source>
</evidence>
<name>A0A4Y7U947_9FLAO</name>
<comment type="caution">
    <text evidence="3">The sequence shown here is derived from an EMBL/GenBank/DDBJ whole genome shotgun (WGS) entry which is preliminary data.</text>
</comment>
<gene>
    <name evidence="3" type="ORF">D0809_16105</name>
</gene>
<reference evidence="3 4" key="1">
    <citation type="journal article" date="2018" name="Syst. Appl. Microbiol.">
        <title>Flavobacterium circumlabens sp. nov. and Flavobacterium cupreum sp. nov., two psychrotrophic species isolated from Antarctic environmental samples.</title>
        <authorList>
            <person name="Kralova S."/>
            <person name="Busse H.J."/>
            <person name="Svec P."/>
            <person name="Maslanova I."/>
            <person name="Stankova E."/>
            <person name="Bartak M."/>
            <person name="Sedlacek I."/>
        </authorList>
    </citation>
    <scope>NUCLEOTIDE SEQUENCE [LARGE SCALE GENOMIC DNA]</scope>
    <source>
        <strain evidence="3 4">CCM 8828</strain>
    </source>
</reference>
<dbReference type="PANTHER" id="PTHR42977:SF3">
    <property type="entry name" value="AB HYDROLASE-1 DOMAIN-CONTAINING PROTEIN"/>
    <property type="match status" value="1"/>
</dbReference>
<dbReference type="AlphaFoldDB" id="A0A4Y7U947"/>
<evidence type="ECO:0000259" key="2">
    <source>
        <dbReference type="Pfam" id="PF00561"/>
    </source>
</evidence>
<dbReference type="Gene3D" id="3.40.50.1820">
    <property type="entry name" value="alpha/beta hydrolase"/>
    <property type="match status" value="1"/>
</dbReference>
<keyword evidence="1 3" id="KW-0378">Hydrolase</keyword>
<dbReference type="EMBL" id="QWDN01000006">
    <property type="protein sequence ID" value="TEB42963.1"/>
    <property type="molecule type" value="Genomic_DNA"/>
</dbReference>
<dbReference type="PRINTS" id="PR00111">
    <property type="entry name" value="ABHYDROLASE"/>
</dbReference>